<keyword evidence="2" id="KW-0288">FMN</keyword>
<dbReference type="InterPro" id="IPR051260">
    <property type="entry name" value="Diverse_substr_monoxygenases"/>
</dbReference>
<dbReference type="RefSeq" id="WP_344785641.1">
    <property type="nucleotide sequence ID" value="NZ_BAAAZW010000012.1"/>
</dbReference>
<comment type="caution">
    <text evidence="6">The sequence shown here is derived from an EMBL/GenBank/DDBJ whole genome shotgun (WGS) entry which is preliminary data.</text>
</comment>
<dbReference type="EMBL" id="BAAAZW010000012">
    <property type="protein sequence ID" value="GAA3969409.1"/>
    <property type="molecule type" value="Genomic_DNA"/>
</dbReference>
<protein>
    <submittedName>
        <fullName evidence="6">LLM class flavin-dependent oxidoreductase</fullName>
    </submittedName>
</protein>
<evidence type="ECO:0000313" key="6">
    <source>
        <dbReference type="EMBL" id="GAA3969409.1"/>
    </source>
</evidence>
<evidence type="ECO:0000259" key="5">
    <source>
        <dbReference type="Pfam" id="PF00296"/>
    </source>
</evidence>
<evidence type="ECO:0000256" key="4">
    <source>
        <dbReference type="ARBA" id="ARBA00023033"/>
    </source>
</evidence>
<keyword evidence="7" id="KW-1185">Reference proteome</keyword>
<sequence>MSVFIEIAVGTGPGQITPAEADTVAERAAVTGTAGLRLVDEAWGVPAIDPTVAGAYLAGRHPALNYLVDAPTTGNAPYNLARRVASFDRATGGRSGLVLRAGGGDEISDAVAPETEPATETGPEPADRWAEYASILSALWRSFPADALLGNQSAAIVVDGDLVKPIDHRGQRYRVAGPLDGPPSPAGPPPLVAADPELLGWTRIAAVADAVIVDAGQLEQARTELPAALELVDRSAAEVALLVRVDANDIDRIGDPADLPQWAVTAGASGVILSGAGDVPALLELLRRIAAPVTRSATLRDALGLATAATDSSTGAEALR</sequence>
<dbReference type="SUPFAM" id="SSF51679">
    <property type="entry name" value="Bacterial luciferase-like"/>
    <property type="match status" value="1"/>
</dbReference>
<organism evidence="6 7">
    <name type="scientific">Gordonia caeni</name>
    <dbReference type="NCBI Taxonomy" id="1007097"/>
    <lineage>
        <taxon>Bacteria</taxon>
        <taxon>Bacillati</taxon>
        <taxon>Actinomycetota</taxon>
        <taxon>Actinomycetes</taxon>
        <taxon>Mycobacteriales</taxon>
        <taxon>Gordoniaceae</taxon>
        <taxon>Gordonia</taxon>
    </lineage>
</organism>
<keyword evidence="1" id="KW-0285">Flavoprotein</keyword>
<dbReference type="PANTHER" id="PTHR30011">
    <property type="entry name" value="ALKANESULFONATE MONOOXYGENASE-RELATED"/>
    <property type="match status" value="1"/>
</dbReference>
<name>A0ABP7PQ78_9ACTN</name>
<dbReference type="Proteomes" id="UP001418444">
    <property type="component" value="Unassembled WGS sequence"/>
</dbReference>
<proteinExistence type="predicted"/>
<dbReference type="InterPro" id="IPR036661">
    <property type="entry name" value="Luciferase-like_sf"/>
</dbReference>
<reference evidence="7" key="1">
    <citation type="journal article" date="2019" name="Int. J. Syst. Evol. Microbiol.">
        <title>The Global Catalogue of Microorganisms (GCM) 10K type strain sequencing project: providing services to taxonomists for standard genome sequencing and annotation.</title>
        <authorList>
            <consortium name="The Broad Institute Genomics Platform"/>
            <consortium name="The Broad Institute Genome Sequencing Center for Infectious Disease"/>
            <person name="Wu L."/>
            <person name="Ma J."/>
        </authorList>
    </citation>
    <scope>NUCLEOTIDE SEQUENCE [LARGE SCALE GENOMIC DNA]</scope>
    <source>
        <strain evidence="7">JCM 16923</strain>
    </source>
</reference>
<accession>A0ABP7PQ78</accession>
<evidence type="ECO:0000313" key="7">
    <source>
        <dbReference type="Proteomes" id="UP001418444"/>
    </source>
</evidence>
<evidence type="ECO:0000256" key="3">
    <source>
        <dbReference type="ARBA" id="ARBA00023002"/>
    </source>
</evidence>
<evidence type="ECO:0000256" key="1">
    <source>
        <dbReference type="ARBA" id="ARBA00022630"/>
    </source>
</evidence>
<dbReference type="Pfam" id="PF00296">
    <property type="entry name" value="Bac_luciferase"/>
    <property type="match status" value="1"/>
</dbReference>
<dbReference type="Gene3D" id="3.20.20.30">
    <property type="entry name" value="Luciferase-like domain"/>
    <property type="match status" value="1"/>
</dbReference>
<gene>
    <name evidence="6" type="ORF">GCM10022231_33310</name>
</gene>
<dbReference type="PANTHER" id="PTHR30011:SF16">
    <property type="entry name" value="C2H2 FINGER DOMAIN TRANSCRIPTION FACTOR (EUROFUNG)-RELATED"/>
    <property type="match status" value="1"/>
</dbReference>
<feature type="domain" description="Luciferase-like" evidence="5">
    <location>
        <begin position="4"/>
        <end position="241"/>
    </location>
</feature>
<dbReference type="InterPro" id="IPR011251">
    <property type="entry name" value="Luciferase-like_dom"/>
</dbReference>
<keyword evidence="3" id="KW-0560">Oxidoreductase</keyword>
<keyword evidence="4" id="KW-0503">Monooxygenase</keyword>
<evidence type="ECO:0000256" key="2">
    <source>
        <dbReference type="ARBA" id="ARBA00022643"/>
    </source>
</evidence>